<sequence>KFHYYRTNQVVKSRLAILQVPDAISSAFNLIARIAVEPIVAHYIQEADFVKDGELSKGKPHDFVTRGSHDGAMMRLLASSPYLKQAGLDWKEYWAVMQEDLDAGRYSQYAAAFVLSLLPNIKVLGLPKWWMPQAASDKLIETVICKARKNPTCSSSTGLVQLTNLIGHGCADGRFNLDWESCFLTLPHIRYFGATWCKGGSERRRSSAQKYEALELVCFVNASIDSIEIASFLQNTPRLTTFKFWHSAGNIDPTQGWGLCQFVMAIGHHVGDHLVELSILLDDDPHTTISPGRASLGGFKRLETFQLPLEIVSCNLIATATATASDVFELLTRDLIPASVTHLSLVSCGTDKEAKALAAIFHDFPAVKAQTPSLREIRLTLPAEATGLYGDHFDKVSAEIEMAGVVFREEQRIQAVAWDDEED</sequence>
<dbReference type="AlphaFoldDB" id="A0A1Q5TIK7"/>
<dbReference type="STRING" id="1316194.A0A1Q5TIK7"/>
<organism evidence="1 2">
    <name type="scientific">Penicillium subrubescens</name>
    <dbReference type="NCBI Taxonomy" id="1316194"/>
    <lineage>
        <taxon>Eukaryota</taxon>
        <taxon>Fungi</taxon>
        <taxon>Dikarya</taxon>
        <taxon>Ascomycota</taxon>
        <taxon>Pezizomycotina</taxon>
        <taxon>Eurotiomycetes</taxon>
        <taxon>Eurotiomycetidae</taxon>
        <taxon>Eurotiales</taxon>
        <taxon>Aspergillaceae</taxon>
        <taxon>Penicillium</taxon>
    </lineage>
</organism>
<reference evidence="1 2" key="1">
    <citation type="submission" date="2016-10" db="EMBL/GenBank/DDBJ databases">
        <title>Genome sequence of the ascomycete fungus Penicillium subrubescens.</title>
        <authorList>
            <person name="De Vries R.P."/>
            <person name="Peng M."/>
            <person name="Dilokpimol A."/>
            <person name="Hilden K."/>
            <person name="Makela M.R."/>
            <person name="Grigoriev I."/>
            <person name="Riley R."/>
            <person name="Granchi Z."/>
        </authorList>
    </citation>
    <scope>NUCLEOTIDE SEQUENCE [LARGE SCALE GENOMIC DNA]</scope>
    <source>
        <strain evidence="1 2">CBS 132785</strain>
    </source>
</reference>
<evidence type="ECO:0000313" key="1">
    <source>
        <dbReference type="EMBL" id="OKP00059.1"/>
    </source>
</evidence>
<dbReference type="EMBL" id="MNBE01000653">
    <property type="protein sequence ID" value="OKP00059.1"/>
    <property type="molecule type" value="Genomic_DNA"/>
</dbReference>
<keyword evidence="2" id="KW-1185">Reference proteome</keyword>
<accession>A0A1Q5TIK7</accession>
<gene>
    <name evidence="1" type="ORF">PENSUB_8257</name>
</gene>
<evidence type="ECO:0008006" key="3">
    <source>
        <dbReference type="Google" id="ProtNLM"/>
    </source>
</evidence>
<feature type="non-terminal residue" evidence="1">
    <location>
        <position position="1"/>
    </location>
</feature>
<proteinExistence type="predicted"/>
<protein>
    <recommendedName>
        <fullName evidence="3">F-box domain-containing protein</fullName>
    </recommendedName>
</protein>
<dbReference type="Proteomes" id="UP000186955">
    <property type="component" value="Unassembled WGS sequence"/>
</dbReference>
<name>A0A1Q5TIK7_9EURO</name>
<evidence type="ECO:0000313" key="2">
    <source>
        <dbReference type="Proteomes" id="UP000186955"/>
    </source>
</evidence>
<comment type="caution">
    <text evidence="1">The sequence shown here is derived from an EMBL/GenBank/DDBJ whole genome shotgun (WGS) entry which is preliminary data.</text>
</comment>